<comment type="function">
    <text evidence="2 20">Cell wall formation.</text>
</comment>
<dbReference type="Gene3D" id="3.30.43.10">
    <property type="entry name" value="Uridine Diphospho-n-acetylenolpyruvylglucosamine Reductase, domain 2"/>
    <property type="match status" value="1"/>
</dbReference>
<dbReference type="Gene3D" id="3.90.78.10">
    <property type="entry name" value="UDP-N-acetylenolpyruvoylglucosamine reductase, C-terminal domain"/>
    <property type="match status" value="1"/>
</dbReference>
<dbReference type="SUPFAM" id="SSF56194">
    <property type="entry name" value="Uridine diphospho-N-Acetylenolpyruvylglucosamine reductase, MurB, C-terminal domain"/>
    <property type="match status" value="1"/>
</dbReference>
<sequence length="277" mass="30255">MMLHNEPMHKHCSLRAGGTVDNFFIPDTIKALSDFLKDNQQPILMVGLGSNLLVRDTGFKGTAIKLTHLNQLEFKDDIIHAGAGTTLAKLSRFCESHSLNGAEFLSAIPGNVGGALAMNAGAFDSEMWSAVESVTTVNNLGEVFTRDKSEFDITYRCVVAHQPNEIFIGASLQFLQTEKQNDIKALLKKRNNAQPIGLPNCGSVFKNPQGHYAAKLIENSDLKGFCIGGACVSDKHANFIINQNNATTNEIENLIKHIQQTVQSNFGINLETEVVIL</sequence>
<evidence type="ECO:0000256" key="8">
    <source>
        <dbReference type="ARBA" id="ARBA00022490"/>
    </source>
</evidence>
<evidence type="ECO:0000256" key="16">
    <source>
        <dbReference type="ARBA" id="ARBA00023306"/>
    </source>
</evidence>
<keyword evidence="15 20" id="KW-0560">Oxidoreductase</keyword>
<evidence type="ECO:0000256" key="13">
    <source>
        <dbReference type="ARBA" id="ARBA00022960"/>
    </source>
</evidence>
<dbReference type="Pfam" id="PF02873">
    <property type="entry name" value="MurB_C"/>
    <property type="match status" value="1"/>
</dbReference>
<comment type="pathway">
    <text evidence="4 20">Cell wall biogenesis; peptidoglycan biosynthesis.</text>
</comment>
<dbReference type="GO" id="GO:0005829">
    <property type="term" value="C:cytosol"/>
    <property type="evidence" value="ECO:0007669"/>
    <property type="project" value="TreeGrafter"/>
</dbReference>
<dbReference type="GO" id="GO:0009252">
    <property type="term" value="P:peptidoglycan biosynthetic process"/>
    <property type="evidence" value="ECO:0007669"/>
    <property type="project" value="UniProtKB-UniRule"/>
</dbReference>
<evidence type="ECO:0000256" key="10">
    <source>
        <dbReference type="ARBA" id="ARBA00022630"/>
    </source>
</evidence>
<keyword evidence="10 20" id="KW-0285">Flavoprotein</keyword>
<evidence type="ECO:0000256" key="14">
    <source>
        <dbReference type="ARBA" id="ARBA00022984"/>
    </source>
</evidence>
<accession>A0A853F5G7</accession>
<comment type="similarity">
    <text evidence="5 20">Belongs to the MurB family.</text>
</comment>
<name>A0A853F5G7_9GAMM</name>
<feature type="active site" description="Proton donor" evidence="20">
    <location>
        <position position="203"/>
    </location>
</feature>
<evidence type="ECO:0000256" key="1">
    <source>
        <dbReference type="ARBA" id="ARBA00001974"/>
    </source>
</evidence>
<keyword evidence="8 20" id="KW-0963">Cytoplasm</keyword>
<evidence type="ECO:0000256" key="3">
    <source>
        <dbReference type="ARBA" id="ARBA00004496"/>
    </source>
</evidence>
<dbReference type="InterPro" id="IPR003170">
    <property type="entry name" value="MurB"/>
</dbReference>
<comment type="catalytic activity">
    <reaction evidence="19 20">
        <text>UDP-N-acetyl-alpha-D-muramate + NADP(+) = UDP-N-acetyl-3-O-(1-carboxyvinyl)-alpha-D-glucosamine + NADPH + H(+)</text>
        <dbReference type="Rhea" id="RHEA:12248"/>
        <dbReference type="ChEBI" id="CHEBI:15378"/>
        <dbReference type="ChEBI" id="CHEBI:57783"/>
        <dbReference type="ChEBI" id="CHEBI:58349"/>
        <dbReference type="ChEBI" id="CHEBI:68483"/>
        <dbReference type="ChEBI" id="CHEBI:70757"/>
        <dbReference type="EC" id="1.3.1.98"/>
    </reaction>
</comment>
<evidence type="ECO:0000259" key="21">
    <source>
        <dbReference type="PROSITE" id="PS51387"/>
    </source>
</evidence>
<keyword evidence="12 20" id="KW-0521">NADP</keyword>
<evidence type="ECO:0000256" key="19">
    <source>
        <dbReference type="ARBA" id="ARBA00048914"/>
    </source>
</evidence>
<comment type="cofactor">
    <cofactor evidence="1 20">
        <name>FAD</name>
        <dbReference type="ChEBI" id="CHEBI:57692"/>
    </cofactor>
</comment>
<evidence type="ECO:0000256" key="17">
    <source>
        <dbReference type="ARBA" id="ARBA00023316"/>
    </source>
</evidence>
<dbReference type="InterPro" id="IPR006094">
    <property type="entry name" value="Oxid_FAD_bind_N"/>
</dbReference>
<dbReference type="EC" id="1.3.1.98" evidence="6 20"/>
<evidence type="ECO:0000256" key="2">
    <source>
        <dbReference type="ARBA" id="ARBA00003921"/>
    </source>
</evidence>
<dbReference type="HAMAP" id="MF_00037">
    <property type="entry name" value="MurB"/>
    <property type="match status" value="1"/>
</dbReference>
<evidence type="ECO:0000256" key="18">
    <source>
        <dbReference type="ARBA" id="ARBA00031026"/>
    </source>
</evidence>
<keyword evidence="11 20" id="KW-0274">FAD</keyword>
<keyword evidence="17 20" id="KW-0961">Cell wall biogenesis/degradation</keyword>
<dbReference type="Gene3D" id="3.30.465.10">
    <property type="match status" value="1"/>
</dbReference>
<comment type="subcellular location">
    <subcellularLocation>
        <location evidence="3 20">Cytoplasm</location>
    </subcellularLocation>
</comment>
<evidence type="ECO:0000256" key="15">
    <source>
        <dbReference type="ARBA" id="ARBA00023002"/>
    </source>
</evidence>
<dbReference type="UniPathway" id="UPA00219"/>
<dbReference type="PANTHER" id="PTHR21071">
    <property type="entry name" value="UDP-N-ACETYLENOLPYRUVOYLGLUCOSAMINE REDUCTASE"/>
    <property type="match status" value="1"/>
</dbReference>
<comment type="caution">
    <text evidence="22">The sequence shown here is derived from an EMBL/GenBank/DDBJ whole genome shotgun (WGS) entry which is preliminary data.</text>
</comment>
<dbReference type="GO" id="GO:0071949">
    <property type="term" value="F:FAD binding"/>
    <property type="evidence" value="ECO:0007669"/>
    <property type="project" value="InterPro"/>
</dbReference>
<keyword evidence="9 20" id="KW-0132">Cell division</keyword>
<proteinExistence type="inferred from homology"/>
<evidence type="ECO:0000313" key="22">
    <source>
        <dbReference type="EMBL" id="NYT27025.1"/>
    </source>
</evidence>
<evidence type="ECO:0000256" key="20">
    <source>
        <dbReference type="HAMAP-Rule" id="MF_00037"/>
    </source>
</evidence>
<dbReference type="InterPro" id="IPR036635">
    <property type="entry name" value="MurB_C_sf"/>
</dbReference>
<dbReference type="PROSITE" id="PS51387">
    <property type="entry name" value="FAD_PCMH"/>
    <property type="match status" value="1"/>
</dbReference>
<dbReference type="Proteomes" id="UP000568751">
    <property type="component" value="Unassembled WGS sequence"/>
</dbReference>
<evidence type="ECO:0000313" key="23">
    <source>
        <dbReference type="Proteomes" id="UP000568751"/>
    </source>
</evidence>
<dbReference type="InterPro" id="IPR036318">
    <property type="entry name" value="FAD-bd_PCMH-like_sf"/>
</dbReference>
<dbReference type="GO" id="GO:0008360">
    <property type="term" value="P:regulation of cell shape"/>
    <property type="evidence" value="ECO:0007669"/>
    <property type="project" value="UniProtKB-KW"/>
</dbReference>
<keyword evidence="14 20" id="KW-0573">Peptidoglycan synthesis</keyword>
<dbReference type="RefSeq" id="WP_369178494.1">
    <property type="nucleotide sequence ID" value="NZ_OZ156463.1"/>
</dbReference>
<evidence type="ECO:0000256" key="12">
    <source>
        <dbReference type="ARBA" id="ARBA00022857"/>
    </source>
</evidence>
<keyword evidence="13 20" id="KW-0133">Cell shape</keyword>
<organism evidence="22 23">
    <name type="scientific">Candidatus Thiodubiliella endoseptemdiera</name>
    <dbReference type="NCBI Taxonomy" id="2738886"/>
    <lineage>
        <taxon>Bacteria</taxon>
        <taxon>Pseudomonadati</taxon>
        <taxon>Pseudomonadota</taxon>
        <taxon>Gammaproteobacteria</taxon>
        <taxon>Candidatus Pseudothioglobaceae</taxon>
        <taxon>Candidatus Thiodubiliella</taxon>
    </lineage>
</organism>
<dbReference type="GO" id="GO:0008762">
    <property type="term" value="F:UDP-N-acetylmuramate dehydrogenase activity"/>
    <property type="evidence" value="ECO:0007669"/>
    <property type="project" value="UniProtKB-UniRule"/>
</dbReference>
<dbReference type="InterPro" id="IPR011601">
    <property type="entry name" value="MurB_C"/>
</dbReference>
<keyword evidence="16 20" id="KW-0131">Cell cycle</keyword>
<evidence type="ECO:0000256" key="4">
    <source>
        <dbReference type="ARBA" id="ARBA00004752"/>
    </source>
</evidence>
<protein>
    <recommendedName>
        <fullName evidence="7 20">UDP-N-acetylenolpyruvoylglucosamine reductase</fullName>
        <ecNumber evidence="6 20">1.3.1.98</ecNumber>
    </recommendedName>
    <alternativeName>
        <fullName evidence="18 20">UDP-N-acetylmuramate dehydrogenase</fullName>
    </alternativeName>
</protein>
<dbReference type="PANTHER" id="PTHR21071:SF4">
    <property type="entry name" value="UDP-N-ACETYLENOLPYRUVOYLGLUCOSAMINE REDUCTASE"/>
    <property type="match status" value="1"/>
</dbReference>
<evidence type="ECO:0000256" key="6">
    <source>
        <dbReference type="ARBA" id="ARBA00012518"/>
    </source>
</evidence>
<dbReference type="SUPFAM" id="SSF56176">
    <property type="entry name" value="FAD-binding/transporter-associated domain-like"/>
    <property type="match status" value="1"/>
</dbReference>
<dbReference type="AlphaFoldDB" id="A0A853F5G7"/>
<feature type="active site" evidence="20">
    <location>
        <position position="273"/>
    </location>
</feature>
<evidence type="ECO:0000256" key="9">
    <source>
        <dbReference type="ARBA" id="ARBA00022618"/>
    </source>
</evidence>
<dbReference type="InterPro" id="IPR016166">
    <property type="entry name" value="FAD-bd_PCMH"/>
</dbReference>
<dbReference type="InterPro" id="IPR016167">
    <property type="entry name" value="FAD-bd_PCMH_sub1"/>
</dbReference>
<evidence type="ECO:0000256" key="5">
    <source>
        <dbReference type="ARBA" id="ARBA00010485"/>
    </source>
</evidence>
<dbReference type="GO" id="GO:0051301">
    <property type="term" value="P:cell division"/>
    <property type="evidence" value="ECO:0007669"/>
    <property type="project" value="UniProtKB-KW"/>
</dbReference>
<dbReference type="NCBIfam" id="NF010480">
    <property type="entry name" value="PRK13905.1"/>
    <property type="match status" value="1"/>
</dbReference>
<dbReference type="GO" id="GO:0071555">
    <property type="term" value="P:cell wall organization"/>
    <property type="evidence" value="ECO:0007669"/>
    <property type="project" value="UniProtKB-KW"/>
</dbReference>
<reference evidence="22 23" key="1">
    <citation type="submission" date="2020-05" db="EMBL/GenBank/DDBJ databases">
        <title>Horizontal transmission and recombination maintain forever young bacterial symbiont genomes.</title>
        <authorList>
            <person name="Russell S.L."/>
            <person name="Pepper-Tunick E."/>
            <person name="Svedberg J."/>
            <person name="Byrne A."/>
            <person name="Ruelas Castillo J."/>
            <person name="Vollmers C."/>
            <person name="Beinart R.A."/>
            <person name="Corbett-Detig R."/>
        </authorList>
    </citation>
    <scope>NUCLEOTIDE SEQUENCE [LARGE SCALE GENOMIC DNA]</scope>
    <source>
        <strain evidence="22">455</strain>
    </source>
</reference>
<feature type="domain" description="FAD-binding PCMH-type" evidence="21">
    <location>
        <begin position="16"/>
        <end position="177"/>
    </location>
</feature>
<evidence type="ECO:0000256" key="11">
    <source>
        <dbReference type="ARBA" id="ARBA00022827"/>
    </source>
</evidence>
<dbReference type="EMBL" id="JACCHT010000001">
    <property type="protein sequence ID" value="NYT27025.1"/>
    <property type="molecule type" value="Genomic_DNA"/>
</dbReference>
<feature type="active site" evidence="20">
    <location>
        <position position="156"/>
    </location>
</feature>
<dbReference type="InterPro" id="IPR016169">
    <property type="entry name" value="FAD-bd_PCMH_sub2"/>
</dbReference>
<dbReference type="NCBIfam" id="TIGR00179">
    <property type="entry name" value="murB"/>
    <property type="match status" value="1"/>
</dbReference>
<dbReference type="Pfam" id="PF01565">
    <property type="entry name" value="FAD_binding_4"/>
    <property type="match status" value="1"/>
</dbReference>
<gene>
    <name evidence="20 22" type="primary">murB</name>
    <name evidence="22" type="ORF">H0A76_03445</name>
</gene>
<evidence type="ECO:0000256" key="7">
    <source>
        <dbReference type="ARBA" id="ARBA00015188"/>
    </source>
</evidence>